<evidence type="ECO:0000313" key="1">
    <source>
        <dbReference type="EMBL" id="RKD22712.1"/>
    </source>
</evidence>
<proteinExistence type="predicted"/>
<comment type="caution">
    <text evidence="1">The sequence shown here is derived from an EMBL/GenBank/DDBJ whole genome shotgun (WGS) entry which is preliminary data.</text>
</comment>
<sequence length="205" mass="23370">MNYFAVGLCLMAITVRIIWPEVNFDEVSLKLLIAAVLILLFPELKEVFSRLKRFKKGEFEIELSEQVSKLAKKTLEVEAHTANHAEISEEIMKRIARASSDPRGILMIISMEIESKLRRLAKKAGILNVSKTSLITILNELTTSGFIPTEVNPIFRQFWSIRNRLAQSYHEELSDAKLYNIADLGIRILKLLPSLDDSREKLDAD</sequence>
<protein>
    <recommendedName>
        <fullName evidence="3">DUF4145 domain-containing protein</fullName>
    </recommendedName>
</protein>
<evidence type="ECO:0000313" key="2">
    <source>
        <dbReference type="Proteomes" id="UP000284219"/>
    </source>
</evidence>
<organism evidence="1 2">
    <name type="scientific">Ammoniphilus oxalaticus</name>
    <dbReference type="NCBI Taxonomy" id="66863"/>
    <lineage>
        <taxon>Bacteria</taxon>
        <taxon>Bacillati</taxon>
        <taxon>Bacillota</taxon>
        <taxon>Bacilli</taxon>
        <taxon>Bacillales</taxon>
        <taxon>Paenibacillaceae</taxon>
        <taxon>Aneurinibacillus group</taxon>
        <taxon>Ammoniphilus</taxon>
    </lineage>
</organism>
<dbReference type="Proteomes" id="UP000284219">
    <property type="component" value="Unassembled WGS sequence"/>
</dbReference>
<accession>A0A419SG01</accession>
<evidence type="ECO:0008006" key="3">
    <source>
        <dbReference type="Google" id="ProtNLM"/>
    </source>
</evidence>
<dbReference type="EMBL" id="MCHY01000009">
    <property type="protein sequence ID" value="RKD22712.1"/>
    <property type="molecule type" value="Genomic_DNA"/>
</dbReference>
<name>A0A419SG01_9BACL</name>
<dbReference type="AlphaFoldDB" id="A0A419SG01"/>
<gene>
    <name evidence="1" type="ORF">BEP19_10675</name>
</gene>
<reference evidence="1 2" key="1">
    <citation type="submission" date="2016-08" db="EMBL/GenBank/DDBJ databases">
        <title>Novel Firmicute Genomes.</title>
        <authorList>
            <person name="Poppleton D.I."/>
            <person name="Gribaldo S."/>
        </authorList>
    </citation>
    <scope>NUCLEOTIDE SEQUENCE [LARGE SCALE GENOMIC DNA]</scope>
    <source>
        <strain evidence="1 2">RAOx-1</strain>
    </source>
</reference>
<keyword evidence="2" id="KW-1185">Reference proteome</keyword>